<sequence>MNKAAIGVFLACLAFPVAAEVIEEIVAIVDDEIITRSEFEEEEQAMLAQAYSQFTGAELDKQVELIRTQVLSQIIDRKVLMHRAARLFDLSGYENMLLDQFKKDNKIDSDEELVRLLAQEGMTVEDIRRRLIEQVAPREIITAEVGNRVASSDAEIEEYYNNNKEKFRVKAEFTLSEIVILAGDDNRDGQRALATQILEQARAEGADFAALATEHSQAGTAENGGDLGTLSAGDLNATLEEAALETPVGSVSDLLEMEYGFHMIRVADRMEAGLRELDDIRDQIRTYIEDTQYFEKLTAFLKKARNEADIQIRPGYEDRYIQAD</sequence>
<dbReference type="InterPro" id="IPR027304">
    <property type="entry name" value="Trigger_fact/SurA_dom_sf"/>
</dbReference>
<protein>
    <submittedName>
        <fullName evidence="4">Peptidylprolyl isomerase</fullName>
    </submittedName>
</protein>
<keyword evidence="1" id="KW-0697">Rotamase</keyword>
<dbReference type="InterPro" id="IPR023058">
    <property type="entry name" value="PPIase_PpiC_CS"/>
</dbReference>
<evidence type="ECO:0000313" key="4">
    <source>
        <dbReference type="EMBL" id="MBD3869153.1"/>
    </source>
</evidence>
<dbReference type="AlphaFoldDB" id="A0A8J6XWY7"/>
<dbReference type="Pfam" id="PF13624">
    <property type="entry name" value="SurA_N_3"/>
    <property type="match status" value="1"/>
</dbReference>
<keyword evidence="2" id="KW-0732">Signal</keyword>
<gene>
    <name evidence="4" type="ORF">IFK94_13605</name>
</gene>
<dbReference type="InterPro" id="IPR000297">
    <property type="entry name" value="PPIase_PpiC"/>
</dbReference>
<feature type="chain" id="PRO_5035189351" evidence="2">
    <location>
        <begin position="20"/>
        <end position="324"/>
    </location>
</feature>
<name>A0A8J6XWY7_9BACT</name>
<dbReference type="PANTHER" id="PTHR47245:SF2">
    <property type="entry name" value="PEPTIDYL-PROLYL CIS-TRANS ISOMERASE HP_0175-RELATED"/>
    <property type="match status" value="1"/>
</dbReference>
<dbReference type="Proteomes" id="UP000648239">
    <property type="component" value="Unassembled WGS sequence"/>
</dbReference>
<dbReference type="SUPFAM" id="SSF54534">
    <property type="entry name" value="FKBP-like"/>
    <property type="match status" value="1"/>
</dbReference>
<keyword evidence="1 4" id="KW-0413">Isomerase</keyword>
<feature type="domain" description="PpiC" evidence="3">
    <location>
        <begin position="170"/>
        <end position="268"/>
    </location>
</feature>
<dbReference type="InterPro" id="IPR050245">
    <property type="entry name" value="PrsA_foldase"/>
</dbReference>
<feature type="signal peptide" evidence="2">
    <location>
        <begin position="1"/>
        <end position="19"/>
    </location>
</feature>
<dbReference type="GO" id="GO:0003755">
    <property type="term" value="F:peptidyl-prolyl cis-trans isomerase activity"/>
    <property type="evidence" value="ECO:0007669"/>
    <property type="project" value="UniProtKB-KW"/>
</dbReference>
<proteinExistence type="predicted"/>
<dbReference type="SUPFAM" id="SSF109998">
    <property type="entry name" value="Triger factor/SurA peptide-binding domain-like"/>
    <property type="match status" value="1"/>
</dbReference>
<organism evidence="4 5">
    <name type="scientific">Candidatus Polarisedimenticola svalbardensis</name>
    <dbReference type="NCBI Taxonomy" id="2886004"/>
    <lineage>
        <taxon>Bacteria</taxon>
        <taxon>Pseudomonadati</taxon>
        <taxon>Acidobacteriota</taxon>
        <taxon>Candidatus Polarisedimenticolia</taxon>
        <taxon>Candidatus Polarisedimenticolales</taxon>
        <taxon>Candidatus Polarisedimenticolaceae</taxon>
        <taxon>Candidatus Polarisedimenticola</taxon>
    </lineage>
</organism>
<evidence type="ECO:0000259" key="3">
    <source>
        <dbReference type="PROSITE" id="PS50198"/>
    </source>
</evidence>
<reference evidence="4 5" key="1">
    <citation type="submission" date="2020-08" db="EMBL/GenBank/DDBJ databases">
        <title>Acidobacteriota in marine sediments use diverse sulfur dissimilation pathways.</title>
        <authorList>
            <person name="Wasmund K."/>
        </authorList>
    </citation>
    <scope>NUCLEOTIDE SEQUENCE [LARGE SCALE GENOMIC DNA]</scope>
    <source>
        <strain evidence="4">MAG AM4</strain>
    </source>
</reference>
<dbReference type="Gene3D" id="1.10.4030.10">
    <property type="entry name" value="Porin chaperone SurA, peptide-binding domain"/>
    <property type="match status" value="1"/>
</dbReference>
<dbReference type="PROSITE" id="PS01096">
    <property type="entry name" value="PPIC_PPIASE_1"/>
    <property type="match status" value="1"/>
</dbReference>
<evidence type="ECO:0000256" key="1">
    <source>
        <dbReference type="PROSITE-ProRule" id="PRU00278"/>
    </source>
</evidence>
<dbReference type="PANTHER" id="PTHR47245">
    <property type="entry name" value="PEPTIDYLPROLYL ISOMERASE"/>
    <property type="match status" value="1"/>
</dbReference>
<dbReference type="InterPro" id="IPR046357">
    <property type="entry name" value="PPIase_dom_sf"/>
</dbReference>
<dbReference type="PROSITE" id="PS50198">
    <property type="entry name" value="PPIC_PPIASE_2"/>
    <property type="match status" value="1"/>
</dbReference>
<accession>A0A8J6XWY7</accession>
<evidence type="ECO:0000256" key="2">
    <source>
        <dbReference type="SAM" id="SignalP"/>
    </source>
</evidence>
<dbReference type="Gene3D" id="3.10.50.40">
    <property type="match status" value="1"/>
</dbReference>
<comment type="caution">
    <text evidence="4">The sequence shown here is derived from an EMBL/GenBank/DDBJ whole genome shotgun (WGS) entry which is preliminary data.</text>
</comment>
<evidence type="ECO:0000313" key="5">
    <source>
        <dbReference type="Proteomes" id="UP000648239"/>
    </source>
</evidence>
<dbReference type="EMBL" id="JACXWD010000062">
    <property type="protein sequence ID" value="MBD3869153.1"/>
    <property type="molecule type" value="Genomic_DNA"/>
</dbReference>
<dbReference type="Pfam" id="PF13616">
    <property type="entry name" value="Rotamase_3"/>
    <property type="match status" value="1"/>
</dbReference>